<dbReference type="Pfam" id="PF00069">
    <property type="entry name" value="Pkinase"/>
    <property type="match status" value="1"/>
</dbReference>
<dbReference type="AlphaFoldDB" id="A0A6C2YV06"/>
<evidence type="ECO:0000313" key="9">
    <source>
        <dbReference type="Proteomes" id="UP000464378"/>
    </source>
</evidence>
<dbReference type="PROSITE" id="PS00107">
    <property type="entry name" value="PROTEIN_KINASE_ATP"/>
    <property type="match status" value="1"/>
</dbReference>
<dbReference type="Gene3D" id="1.10.510.10">
    <property type="entry name" value="Transferase(Phosphotransferase) domain 1"/>
    <property type="match status" value="1"/>
</dbReference>
<dbReference type="EMBL" id="LR593887">
    <property type="protein sequence ID" value="VTS07818.1"/>
    <property type="molecule type" value="Genomic_DNA"/>
</dbReference>
<dbReference type="InterPro" id="IPR017441">
    <property type="entry name" value="Protein_kinase_ATP_BS"/>
</dbReference>
<evidence type="ECO:0000256" key="6">
    <source>
        <dbReference type="SAM" id="Phobius"/>
    </source>
</evidence>
<dbReference type="PROSITE" id="PS50011">
    <property type="entry name" value="PROTEIN_KINASE_DOM"/>
    <property type="match status" value="1"/>
</dbReference>
<dbReference type="PANTHER" id="PTHR43289">
    <property type="entry name" value="MITOGEN-ACTIVATED PROTEIN KINASE KINASE KINASE 20-RELATED"/>
    <property type="match status" value="1"/>
</dbReference>
<gene>
    <name evidence="8" type="ORF">GMBLW1_39620</name>
</gene>
<proteinExistence type="predicted"/>
<dbReference type="SUPFAM" id="SSF56112">
    <property type="entry name" value="Protein kinase-like (PK-like)"/>
    <property type="match status" value="1"/>
</dbReference>
<keyword evidence="6" id="KW-0472">Membrane</keyword>
<dbReference type="SMART" id="SM00220">
    <property type="entry name" value="S_TKc"/>
    <property type="match status" value="1"/>
</dbReference>
<protein>
    <recommendedName>
        <fullName evidence="7">Protein kinase domain-containing protein</fullName>
    </recommendedName>
</protein>
<dbReference type="EMBL" id="LR586016">
    <property type="protein sequence ID" value="VIP05231.1"/>
    <property type="molecule type" value="Genomic_DNA"/>
</dbReference>
<sequence>MRCPTCSRQFLAQLSHCPIDGTPLQPSHEPPHTVVWNGGSTSGGMPALPMLELPLTLRNRYVLDRMIGGGGMAQVYHAVDQIFENREVAIKVVLPSMRQESEFDIRFQREARILGQLNHPAIVTVYDFGIQPECGPFLVMEYLNGQTLRERLKESGPLPVSAALQMIAQVLEGLQQAHALGVVHRDLKPDNLFLLNTTGTRLHVKVLDFGIARMVEPNSNSPSDAKLTGTGAVLGTPKYMAPEQLAGLPVDHRADLYSLAVVLFEAISGEVPRYHGPALTTLCPQVPFCVQSFIQECMQIIPDRRPQSAAVMLQRLRALRDPRGVSLLGDSAAMEASGRVSMHRTPVSGKERAENAGMIRANRWPRVPVWGMLPMFVGLLLAVVFGSLRLVNWLATPSNAIAESAQIGGISLAMSRSQVWERLGRPDHERDWLPTESGLPEPWNRNLQASDFFVRMPNRVIRMASWHRDCLQVLFDGERVIGVRVELPEVATGPRGVTIGDDERAIDRRYPAVRPTMIDLPNGQFSMLLRYPDQGVAFEIHNRTVQAIALFPPLGSDRPPGE</sequence>
<keyword evidence="2 5" id="KW-0547">Nucleotide-binding</keyword>
<dbReference type="Gene3D" id="3.30.200.20">
    <property type="entry name" value="Phosphorylase Kinase, domain 1"/>
    <property type="match status" value="1"/>
</dbReference>
<dbReference type="CDD" id="cd14014">
    <property type="entry name" value="STKc_PknB_like"/>
    <property type="match status" value="1"/>
</dbReference>
<dbReference type="Proteomes" id="UP000464378">
    <property type="component" value="Chromosome"/>
</dbReference>
<dbReference type="InterPro" id="IPR011009">
    <property type="entry name" value="Kinase-like_dom_sf"/>
</dbReference>
<keyword evidence="1" id="KW-0808">Transferase</keyword>
<dbReference type="PANTHER" id="PTHR43289:SF6">
    <property type="entry name" value="SERINE_THREONINE-PROTEIN KINASE NEKL-3"/>
    <property type="match status" value="1"/>
</dbReference>
<evidence type="ECO:0000313" key="8">
    <source>
        <dbReference type="EMBL" id="VIP05231.1"/>
    </source>
</evidence>
<dbReference type="KEGG" id="tim:GMBLW1_39620"/>
<dbReference type="InterPro" id="IPR008271">
    <property type="entry name" value="Ser/Thr_kinase_AS"/>
</dbReference>
<keyword evidence="6" id="KW-0812">Transmembrane</keyword>
<evidence type="ECO:0000256" key="3">
    <source>
        <dbReference type="ARBA" id="ARBA00022777"/>
    </source>
</evidence>
<keyword evidence="3 8" id="KW-0418">Kinase</keyword>
<dbReference type="RefSeq" id="WP_162660295.1">
    <property type="nucleotide sequence ID" value="NZ_LR593887.1"/>
</dbReference>
<feature type="domain" description="Protein kinase" evidence="7">
    <location>
        <begin position="61"/>
        <end position="319"/>
    </location>
</feature>
<evidence type="ECO:0000259" key="7">
    <source>
        <dbReference type="PROSITE" id="PS50011"/>
    </source>
</evidence>
<keyword evidence="9" id="KW-1185">Reference proteome</keyword>
<reference evidence="8" key="1">
    <citation type="submission" date="2019-04" db="EMBL/GenBank/DDBJ databases">
        <authorList>
            <consortium name="Science for Life Laboratories"/>
        </authorList>
    </citation>
    <scope>NUCLEOTIDE SEQUENCE</scope>
    <source>
        <strain evidence="8">MBLW1</strain>
    </source>
</reference>
<keyword evidence="6" id="KW-1133">Transmembrane helix</keyword>
<dbReference type="InterPro" id="IPR000719">
    <property type="entry name" value="Prot_kinase_dom"/>
</dbReference>
<dbReference type="InParanoid" id="A0A6C2YV06"/>
<dbReference type="GO" id="GO:0004674">
    <property type="term" value="F:protein serine/threonine kinase activity"/>
    <property type="evidence" value="ECO:0007669"/>
    <property type="project" value="TreeGrafter"/>
</dbReference>
<feature type="transmembrane region" description="Helical" evidence="6">
    <location>
        <begin position="367"/>
        <end position="388"/>
    </location>
</feature>
<keyword evidence="4 5" id="KW-0067">ATP-binding</keyword>
<accession>A0A6C2YV06</accession>
<name>A0A6C2YV06_9BACT</name>
<dbReference type="PROSITE" id="PS00108">
    <property type="entry name" value="PROTEIN_KINASE_ST"/>
    <property type="match status" value="1"/>
</dbReference>
<evidence type="ECO:0000256" key="4">
    <source>
        <dbReference type="ARBA" id="ARBA00022840"/>
    </source>
</evidence>
<evidence type="ECO:0000256" key="1">
    <source>
        <dbReference type="ARBA" id="ARBA00022679"/>
    </source>
</evidence>
<organism evidence="8">
    <name type="scientific">Tuwongella immobilis</name>
    <dbReference type="NCBI Taxonomy" id="692036"/>
    <lineage>
        <taxon>Bacteria</taxon>
        <taxon>Pseudomonadati</taxon>
        <taxon>Planctomycetota</taxon>
        <taxon>Planctomycetia</taxon>
        <taxon>Gemmatales</taxon>
        <taxon>Gemmataceae</taxon>
        <taxon>Tuwongella</taxon>
    </lineage>
</organism>
<evidence type="ECO:0000256" key="2">
    <source>
        <dbReference type="ARBA" id="ARBA00022741"/>
    </source>
</evidence>
<evidence type="ECO:0000256" key="5">
    <source>
        <dbReference type="PROSITE-ProRule" id="PRU10141"/>
    </source>
</evidence>
<feature type="binding site" evidence="5">
    <location>
        <position position="91"/>
    </location>
    <ligand>
        <name>ATP</name>
        <dbReference type="ChEBI" id="CHEBI:30616"/>
    </ligand>
</feature>
<dbReference type="GO" id="GO:0005524">
    <property type="term" value="F:ATP binding"/>
    <property type="evidence" value="ECO:0007669"/>
    <property type="project" value="UniProtKB-UniRule"/>
</dbReference>